<evidence type="ECO:0000256" key="1">
    <source>
        <dbReference type="ARBA" id="ARBA00004479"/>
    </source>
</evidence>
<dbReference type="Gene3D" id="3.30.200.20">
    <property type="entry name" value="Phosphorylase Kinase, domain 1"/>
    <property type="match status" value="1"/>
</dbReference>
<evidence type="ECO:0000256" key="2">
    <source>
        <dbReference type="ARBA" id="ARBA00022527"/>
    </source>
</evidence>
<keyword evidence="12" id="KW-0472">Membrane</keyword>
<dbReference type="PROSITE" id="PS00107">
    <property type="entry name" value="PROTEIN_KINASE_ATP"/>
    <property type="match status" value="1"/>
</dbReference>
<evidence type="ECO:0000256" key="9">
    <source>
        <dbReference type="ARBA" id="ARBA00023180"/>
    </source>
</evidence>
<dbReference type="SMART" id="SM00220">
    <property type="entry name" value="S_TKc"/>
    <property type="match status" value="1"/>
</dbReference>
<keyword evidence="2" id="KW-0723">Serine/threonine-protein kinase</keyword>
<evidence type="ECO:0000256" key="6">
    <source>
        <dbReference type="ARBA" id="ARBA00022777"/>
    </source>
</evidence>
<dbReference type="InterPro" id="IPR000719">
    <property type="entry name" value="Prot_kinase_dom"/>
</dbReference>
<dbReference type="EMBL" id="LWDX02074818">
    <property type="protein sequence ID" value="OEL13084.1"/>
    <property type="molecule type" value="Genomic_DNA"/>
</dbReference>
<dbReference type="InterPro" id="IPR045274">
    <property type="entry name" value="WAK-like"/>
</dbReference>
<dbReference type="SUPFAM" id="SSF57196">
    <property type="entry name" value="EGF/Laminin"/>
    <property type="match status" value="1"/>
</dbReference>
<dbReference type="Gene3D" id="1.10.510.10">
    <property type="entry name" value="Transferase(Phosphotransferase) domain 1"/>
    <property type="match status" value="1"/>
</dbReference>
<dbReference type="InterPro" id="IPR011009">
    <property type="entry name" value="Kinase-like_dom_sf"/>
</dbReference>
<evidence type="ECO:0000256" key="8">
    <source>
        <dbReference type="ARBA" id="ARBA00023157"/>
    </source>
</evidence>
<feature type="signal peptide" evidence="13">
    <location>
        <begin position="1"/>
        <end position="23"/>
    </location>
</feature>
<keyword evidence="7 10" id="KW-0067">ATP-binding</keyword>
<dbReference type="GO" id="GO:0005524">
    <property type="term" value="F:ATP binding"/>
    <property type="evidence" value="ECO:0007669"/>
    <property type="project" value="UniProtKB-UniRule"/>
</dbReference>
<organism evidence="15 16">
    <name type="scientific">Dichanthelium oligosanthes</name>
    <dbReference type="NCBI Taxonomy" id="888268"/>
    <lineage>
        <taxon>Eukaryota</taxon>
        <taxon>Viridiplantae</taxon>
        <taxon>Streptophyta</taxon>
        <taxon>Embryophyta</taxon>
        <taxon>Tracheophyta</taxon>
        <taxon>Spermatophyta</taxon>
        <taxon>Magnoliopsida</taxon>
        <taxon>Liliopsida</taxon>
        <taxon>Poales</taxon>
        <taxon>Poaceae</taxon>
        <taxon>PACMAD clade</taxon>
        <taxon>Panicoideae</taxon>
        <taxon>Panicodae</taxon>
        <taxon>Paniceae</taxon>
        <taxon>Dichantheliinae</taxon>
        <taxon>Dichanthelium</taxon>
    </lineage>
</organism>
<dbReference type="InterPro" id="IPR000742">
    <property type="entry name" value="EGF"/>
</dbReference>
<dbReference type="Proteomes" id="UP000095767">
    <property type="component" value="Unassembled WGS sequence"/>
</dbReference>
<evidence type="ECO:0000256" key="12">
    <source>
        <dbReference type="SAM" id="Phobius"/>
    </source>
</evidence>
<feature type="transmembrane region" description="Helical" evidence="12">
    <location>
        <begin position="357"/>
        <end position="379"/>
    </location>
</feature>
<feature type="domain" description="Protein kinase" evidence="14">
    <location>
        <begin position="413"/>
        <end position="687"/>
    </location>
</feature>
<dbReference type="Gene3D" id="2.90.20.10">
    <property type="entry name" value="Plasmodium vivax P25 domain"/>
    <property type="match status" value="1"/>
</dbReference>
<dbReference type="SUPFAM" id="SSF56112">
    <property type="entry name" value="Protein kinase-like (PK-like)"/>
    <property type="match status" value="1"/>
</dbReference>
<keyword evidence="12" id="KW-1133">Transmembrane helix</keyword>
<comment type="subcellular location">
    <subcellularLocation>
        <location evidence="1">Membrane</location>
        <topology evidence="1">Single-pass type I membrane protein</topology>
    </subcellularLocation>
</comment>
<dbReference type="InterPro" id="IPR001881">
    <property type="entry name" value="EGF-like_Ca-bd_dom"/>
</dbReference>
<dbReference type="STRING" id="888268.A0A1E5UJN4"/>
<dbReference type="Pfam" id="PF00069">
    <property type="entry name" value="Pkinase"/>
    <property type="match status" value="1"/>
</dbReference>
<dbReference type="GO" id="GO:0005509">
    <property type="term" value="F:calcium ion binding"/>
    <property type="evidence" value="ECO:0007669"/>
    <property type="project" value="InterPro"/>
</dbReference>
<dbReference type="InterPro" id="IPR017441">
    <property type="entry name" value="Protein_kinase_ATP_BS"/>
</dbReference>
<dbReference type="GO" id="GO:0004674">
    <property type="term" value="F:protein serine/threonine kinase activity"/>
    <property type="evidence" value="ECO:0007669"/>
    <property type="project" value="UniProtKB-KW"/>
</dbReference>
<name>A0A1E5UJN4_9POAL</name>
<dbReference type="OrthoDB" id="4062651at2759"/>
<evidence type="ECO:0000256" key="13">
    <source>
        <dbReference type="SAM" id="SignalP"/>
    </source>
</evidence>
<evidence type="ECO:0000256" key="10">
    <source>
        <dbReference type="PROSITE-ProRule" id="PRU10141"/>
    </source>
</evidence>
<dbReference type="GO" id="GO:0007166">
    <property type="term" value="P:cell surface receptor signaling pathway"/>
    <property type="evidence" value="ECO:0007669"/>
    <property type="project" value="InterPro"/>
</dbReference>
<evidence type="ECO:0000256" key="7">
    <source>
        <dbReference type="ARBA" id="ARBA00022840"/>
    </source>
</evidence>
<keyword evidence="15" id="KW-0675">Receptor</keyword>
<dbReference type="PANTHER" id="PTHR27005">
    <property type="entry name" value="WALL-ASSOCIATED RECEPTOR KINASE-LIKE 21"/>
    <property type="match status" value="1"/>
</dbReference>
<evidence type="ECO:0000256" key="3">
    <source>
        <dbReference type="ARBA" id="ARBA00022679"/>
    </source>
</evidence>
<dbReference type="PANTHER" id="PTHR27005:SF145">
    <property type="entry name" value="OS10G0142600 PROTEIN"/>
    <property type="match status" value="1"/>
</dbReference>
<evidence type="ECO:0000256" key="5">
    <source>
        <dbReference type="ARBA" id="ARBA00022741"/>
    </source>
</evidence>
<evidence type="ECO:0000313" key="16">
    <source>
        <dbReference type="Proteomes" id="UP000095767"/>
    </source>
</evidence>
<dbReference type="InterPro" id="IPR025287">
    <property type="entry name" value="WAK_GUB"/>
</dbReference>
<feature type="chain" id="PRO_5009187050" evidence="13">
    <location>
        <begin position="24"/>
        <end position="728"/>
    </location>
</feature>
<feature type="binding site" evidence="10">
    <location>
        <position position="442"/>
    </location>
    <ligand>
        <name>ATP</name>
        <dbReference type="ChEBI" id="CHEBI:30616"/>
    </ligand>
</feature>
<dbReference type="Pfam" id="PF13947">
    <property type="entry name" value="GUB_WAK_bind"/>
    <property type="match status" value="1"/>
</dbReference>
<keyword evidence="6 15" id="KW-0418">Kinase</keyword>
<gene>
    <name evidence="15" type="ORF">BAE44_0025897</name>
</gene>
<dbReference type="AlphaFoldDB" id="A0A1E5UJN4"/>
<dbReference type="PROSITE" id="PS50011">
    <property type="entry name" value="PROTEIN_KINASE_DOM"/>
    <property type="match status" value="1"/>
</dbReference>
<keyword evidence="12" id="KW-0812">Transmembrane</keyword>
<keyword evidence="8" id="KW-1015">Disulfide bond</keyword>
<dbReference type="InterPro" id="IPR018097">
    <property type="entry name" value="EGF_Ca-bd_CS"/>
</dbReference>
<dbReference type="SMART" id="SM00181">
    <property type="entry name" value="EGF"/>
    <property type="match status" value="2"/>
</dbReference>
<evidence type="ECO:0000256" key="4">
    <source>
        <dbReference type="ARBA" id="ARBA00022729"/>
    </source>
</evidence>
<dbReference type="InterPro" id="IPR008271">
    <property type="entry name" value="Ser/Thr_kinase_AS"/>
</dbReference>
<evidence type="ECO:0000256" key="11">
    <source>
        <dbReference type="SAM" id="MobiDB-lite"/>
    </source>
</evidence>
<evidence type="ECO:0000259" key="14">
    <source>
        <dbReference type="PROSITE" id="PS50011"/>
    </source>
</evidence>
<sequence>MGRPSLWTAFLLPALLLAPAAYSLTIHPSCQGICGGVDIPYPFGIGNGTGTDCFRPGFEITCAMGTTPVLAGTSPAVRVLSLSVMPRAEARVTLPVAYQCYDKNGSATSDYNYGTVNLNPAGVYRISNTYNEVVVLGCNTFGYTNSGPAGRSKYMFYTGCACYCNDSKSARDRECAGIGCCHVDIPPGLTDNWMTFGGSWSHADMEFSPCNYAFMVEKGAYTFQAGDLSMQMTQASMPLRLDWAIRDTNGSSMSPSCAQAVNKPGYTCKSNNSECVDSTNGPGYFCNCTKGYEGNPYVNSGCTNINECERSREEYPCNGVCHDTEGSYDCRCPFGYESNGDPKEKPCNPKFSLAAKIALGTTLVTSLVIVALLSVAITFQKRQIFRRNGGNMLKNVDTGLTFFTEKEVKKMTLNYEISIGKGSFGEVYKGKLEDQTTVAVKKSSTEVDKSKVAKFVKEVEIQARMIHKNVLRLKGCCLEVKFPVLVYEFAAKGSLQGIIHGGKIGQERLPLEVRLDIAIGSAEGLAYMHMHTTSKVRHGDVKPDNILLDAQSVPKLADFGLSKVLAQDKERVEYVEGSKGYIDPEYLEEGNLTLANDVYSFGVVLLELITRKQIEPVEGKECKLVTNFRRAYEQENNSPRCKMFDEDIASEENIPVLEEIGKLAIECLAAEEDRPDMIEVARRLGMLKKVRKHGKTNRQSDHHPEETAADQETGQAPLLASDSQRSVP</sequence>
<accession>A0A1E5UJN4</accession>
<keyword evidence="16" id="KW-1185">Reference proteome</keyword>
<dbReference type="GO" id="GO:0030247">
    <property type="term" value="F:polysaccharide binding"/>
    <property type="evidence" value="ECO:0007669"/>
    <property type="project" value="InterPro"/>
</dbReference>
<evidence type="ECO:0000313" key="15">
    <source>
        <dbReference type="EMBL" id="OEL13084.1"/>
    </source>
</evidence>
<dbReference type="CDD" id="cd00054">
    <property type="entry name" value="EGF_CA"/>
    <property type="match status" value="1"/>
</dbReference>
<feature type="region of interest" description="Disordered" evidence="11">
    <location>
        <begin position="690"/>
        <end position="728"/>
    </location>
</feature>
<dbReference type="PROSITE" id="PS00108">
    <property type="entry name" value="PROTEIN_KINASE_ST"/>
    <property type="match status" value="1"/>
</dbReference>
<dbReference type="SMART" id="SM00179">
    <property type="entry name" value="EGF_CA"/>
    <property type="match status" value="1"/>
</dbReference>
<dbReference type="GO" id="GO:0005886">
    <property type="term" value="C:plasma membrane"/>
    <property type="evidence" value="ECO:0007669"/>
    <property type="project" value="TreeGrafter"/>
</dbReference>
<comment type="caution">
    <text evidence="15">The sequence shown here is derived from an EMBL/GenBank/DDBJ whole genome shotgun (WGS) entry which is preliminary data.</text>
</comment>
<dbReference type="PROSITE" id="PS01187">
    <property type="entry name" value="EGF_CA"/>
    <property type="match status" value="1"/>
</dbReference>
<proteinExistence type="predicted"/>
<keyword evidence="9" id="KW-0325">Glycoprotein</keyword>
<protein>
    <submittedName>
        <fullName evidence="15">Wall-associated receptor kinase 2</fullName>
    </submittedName>
</protein>
<keyword evidence="3" id="KW-0808">Transferase</keyword>
<reference evidence="15 16" key="1">
    <citation type="submission" date="2016-09" db="EMBL/GenBank/DDBJ databases">
        <title>The draft genome of Dichanthelium oligosanthes: A C3 panicoid grass species.</title>
        <authorList>
            <person name="Studer A.J."/>
            <person name="Schnable J.C."/>
            <person name="Brutnell T.P."/>
        </authorList>
    </citation>
    <scope>NUCLEOTIDE SEQUENCE [LARGE SCALE GENOMIC DNA]</scope>
    <source>
        <strain evidence="16">cv. Kellogg 1175</strain>
        <tissue evidence="15">Leaf</tissue>
    </source>
</reference>
<keyword evidence="5 10" id="KW-0547">Nucleotide-binding</keyword>
<keyword evidence="4 13" id="KW-0732">Signal</keyword>